<dbReference type="InterPro" id="IPR017972">
    <property type="entry name" value="Cyt_P450_CS"/>
</dbReference>
<proteinExistence type="inferred from homology"/>
<evidence type="ECO:0000313" key="8">
    <source>
        <dbReference type="EMBL" id="EUC49659.1"/>
    </source>
</evidence>
<keyword evidence="4 5" id="KW-0408">Iron</keyword>
<dbReference type="eggNOG" id="KOG0156">
    <property type="taxonomic scope" value="Eukaryota"/>
</dbReference>
<dbReference type="PANTHER" id="PTHR46300:SF12">
    <property type="entry name" value="P450, PUTATIVE (EUROFUNG)-RELATED"/>
    <property type="match status" value="1"/>
</dbReference>
<keyword evidence="9" id="KW-1185">Reference proteome</keyword>
<feature type="chain" id="PRO_5004887022" description="Cytochrome P450" evidence="7">
    <location>
        <begin position="20"/>
        <end position="505"/>
    </location>
</feature>
<dbReference type="PRINTS" id="PR00463">
    <property type="entry name" value="EP450I"/>
</dbReference>
<dbReference type="InterPro" id="IPR001128">
    <property type="entry name" value="Cyt_P450"/>
</dbReference>
<dbReference type="GO" id="GO:0004497">
    <property type="term" value="F:monooxygenase activity"/>
    <property type="evidence" value="ECO:0007669"/>
    <property type="project" value="UniProtKB-KW"/>
</dbReference>
<dbReference type="GeneID" id="19122199"/>
<dbReference type="KEGG" id="bor:COCMIDRAFT_32887"/>
<dbReference type="PRINTS" id="PR00385">
    <property type="entry name" value="P450"/>
</dbReference>
<evidence type="ECO:0000256" key="4">
    <source>
        <dbReference type="ARBA" id="ARBA00023004"/>
    </source>
</evidence>
<evidence type="ECO:0000256" key="6">
    <source>
        <dbReference type="RuleBase" id="RU000461"/>
    </source>
</evidence>
<keyword evidence="6" id="KW-0503">Monooxygenase</keyword>
<keyword evidence="2 5" id="KW-0479">Metal-binding</keyword>
<evidence type="ECO:0000256" key="2">
    <source>
        <dbReference type="ARBA" id="ARBA00022723"/>
    </source>
</evidence>
<dbReference type="PROSITE" id="PS00086">
    <property type="entry name" value="CYTOCHROME_P450"/>
    <property type="match status" value="1"/>
</dbReference>
<feature type="binding site" description="axial binding residue" evidence="5">
    <location>
        <position position="433"/>
    </location>
    <ligand>
        <name>heme</name>
        <dbReference type="ChEBI" id="CHEBI:30413"/>
    </ligand>
    <ligandPart>
        <name>Fe</name>
        <dbReference type="ChEBI" id="CHEBI:18248"/>
    </ligandPart>
</feature>
<dbReference type="Gene3D" id="1.10.630.10">
    <property type="entry name" value="Cytochrome P450"/>
    <property type="match status" value="1"/>
</dbReference>
<evidence type="ECO:0008006" key="10">
    <source>
        <dbReference type="Google" id="ProtNLM"/>
    </source>
</evidence>
<dbReference type="HOGENOM" id="CLU_001570_2_1_1"/>
<protein>
    <recommendedName>
        <fullName evidence="10">Cytochrome P450</fullName>
    </recommendedName>
</protein>
<dbReference type="GO" id="GO:0020037">
    <property type="term" value="F:heme binding"/>
    <property type="evidence" value="ECO:0007669"/>
    <property type="project" value="InterPro"/>
</dbReference>
<evidence type="ECO:0000256" key="7">
    <source>
        <dbReference type="SAM" id="SignalP"/>
    </source>
</evidence>
<dbReference type="CDD" id="cd11065">
    <property type="entry name" value="CYP64-like"/>
    <property type="match status" value="1"/>
</dbReference>
<keyword evidence="7" id="KW-0732">Signal</keyword>
<comment type="similarity">
    <text evidence="1 6">Belongs to the cytochrome P450 family.</text>
</comment>
<accession>W6ZQ94</accession>
<dbReference type="OrthoDB" id="1103324at2759"/>
<dbReference type="InterPro" id="IPR036396">
    <property type="entry name" value="Cyt_P450_sf"/>
</dbReference>
<dbReference type="GO" id="GO:0016705">
    <property type="term" value="F:oxidoreductase activity, acting on paired donors, with incorporation or reduction of molecular oxygen"/>
    <property type="evidence" value="ECO:0007669"/>
    <property type="project" value="InterPro"/>
</dbReference>
<dbReference type="GO" id="GO:0005506">
    <property type="term" value="F:iron ion binding"/>
    <property type="evidence" value="ECO:0007669"/>
    <property type="project" value="InterPro"/>
</dbReference>
<dbReference type="RefSeq" id="XP_007683753.1">
    <property type="nucleotide sequence ID" value="XM_007685563.1"/>
</dbReference>
<dbReference type="Pfam" id="PF00067">
    <property type="entry name" value="p450"/>
    <property type="match status" value="1"/>
</dbReference>
<evidence type="ECO:0000256" key="5">
    <source>
        <dbReference type="PIRSR" id="PIRSR602401-1"/>
    </source>
</evidence>
<name>W6ZQ94_COCMI</name>
<dbReference type="Proteomes" id="UP000054032">
    <property type="component" value="Unassembled WGS sequence"/>
</dbReference>
<evidence type="ECO:0000313" key="9">
    <source>
        <dbReference type="Proteomes" id="UP000054032"/>
    </source>
</evidence>
<keyword evidence="3 6" id="KW-0560">Oxidoreductase</keyword>
<organism evidence="8 9">
    <name type="scientific">Bipolaris oryzae ATCC 44560</name>
    <dbReference type="NCBI Taxonomy" id="930090"/>
    <lineage>
        <taxon>Eukaryota</taxon>
        <taxon>Fungi</taxon>
        <taxon>Dikarya</taxon>
        <taxon>Ascomycota</taxon>
        <taxon>Pezizomycotina</taxon>
        <taxon>Dothideomycetes</taxon>
        <taxon>Pleosporomycetidae</taxon>
        <taxon>Pleosporales</taxon>
        <taxon>Pleosporineae</taxon>
        <taxon>Pleosporaceae</taxon>
        <taxon>Bipolaris</taxon>
    </lineage>
</organism>
<dbReference type="EMBL" id="KI963929">
    <property type="protein sequence ID" value="EUC49659.1"/>
    <property type="molecule type" value="Genomic_DNA"/>
</dbReference>
<reference evidence="8 9" key="1">
    <citation type="journal article" date="2013" name="PLoS Genet.">
        <title>Comparative genome structure, secondary metabolite, and effector coding capacity across Cochliobolus pathogens.</title>
        <authorList>
            <person name="Condon B.J."/>
            <person name="Leng Y."/>
            <person name="Wu D."/>
            <person name="Bushley K.E."/>
            <person name="Ohm R.A."/>
            <person name="Otillar R."/>
            <person name="Martin J."/>
            <person name="Schackwitz W."/>
            <person name="Grimwood J."/>
            <person name="MohdZainudin N."/>
            <person name="Xue C."/>
            <person name="Wang R."/>
            <person name="Manning V.A."/>
            <person name="Dhillon B."/>
            <person name="Tu Z.J."/>
            <person name="Steffenson B.J."/>
            <person name="Salamov A."/>
            <person name="Sun H."/>
            <person name="Lowry S."/>
            <person name="LaButti K."/>
            <person name="Han J."/>
            <person name="Copeland A."/>
            <person name="Lindquist E."/>
            <person name="Barry K."/>
            <person name="Schmutz J."/>
            <person name="Baker S.E."/>
            <person name="Ciuffetti L.M."/>
            <person name="Grigoriev I.V."/>
            <person name="Zhong S."/>
            <person name="Turgeon B.G."/>
        </authorList>
    </citation>
    <scope>NUCLEOTIDE SEQUENCE [LARGE SCALE GENOMIC DNA]</scope>
    <source>
        <strain evidence="8 9">ATCC 44560</strain>
    </source>
</reference>
<dbReference type="PANTHER" id="PTHR46300">
    <property type="entry name" value="P450, PUTATIVE (EUROFUNG)-RELATED-RELATED"/>
    <property type="match status" value="1"/>
</dbReference>
<dbReference type="InterPro" id="IPR050364">
    <property type="entry name" value="Cytochrome_P450_fung"/>
</dbReference>
<sequence>MTSLMILVVTLAGLAFAVAIRKYVRSRKYKLPPRVPGLPIVGNTFQFRLDPVKQGPWAAKIAIEYGEMFTIRVGGCDMVFLNSSRVVRELMDKRSSKYSSRAEMPMVSDTMSGGNCIVLMPYNERWRSIRKVMHSVLNSRNMAQFSTYQEIESRQLLWDYLYNPGAWFTHNQRFANSVIVSVVFGRRIPLGDPNLGPLLRQAEAMVEHLQPGATLVDGFPILAKLPKSLQWWRKRGEALYKESLRVYGYELDKIQEKINAGKAPECFAREFLQSPDAAKMEESQRIFTLGSLLEAGSDTSRMTLSQTVAAMAIFPEWVSIARGHLDKVCGDAGRLPRWEDKPQLRYISAAVKESFRWRPFAPIGVPYQISVDDEFEGYHFPAGTQITWNSLYISQNEDEYKNAKVFDPARFLNDDLDSVTKGHWAFGPGRRACPGYNVAERNVWMAISRLIYCFDFTTVPGHEIDPVNANWKDYRVAPFKVSITPRSAAHKELILETCADIAGEC</sequence>
<gene>
    <name evidence="8" type="ORF">COCMIDRAFT_32887</name>
</gene>
<feature type="signal peptide" evidence="7">
    <location>
        <begin position="1"/>
        <end position="19"/>
    </location>
</feature>
<dbReference type="InterPro" id="IPR002401">
    <property type="entry name" value="Cyt_P450_E_grp-I"/>
</dbReference>
<evidence type="ECO:0000256" key="1">
    <source>
        <dbReference type="ARBA" id="ARBA00010617"/>
    </source>
</evidence>
<comment type="cofactor">
    <cofactor evidence="5">
        <name>heme</name>
        <dbReference type="ChEBI" id="CHEBI:30413"/>
    </cofactor>
</comment>
<dbReference type="SUPFAM" id="SSF48264">
    <property type="entry name" value="Cytochrome P450"/>
    <property type="match status" value="1"/>
</dbReference>
<dbReference type="AlphaFoldDB" id="W6ZQ94"/>
<evidence type="ECO:0000256" key="3">
    <source>
        <dbReference type="ARBA" id="ARBA00023002"/>
    </source>
</evidence>
<keyword evidence="5 6" id="KW-0349">Heme</keyword>